<evidence type="ECO:0000256" key="1">
    <source>
        <dbReference type="SAM" id="MobiDB-lite"/>
    </source>
</evidence>
<feature type="region of interest" description="Disordered" evidence="1">
    <location>
        <begin position="25"/>
        <end position="47"/>
    </location>
</feature>
<dbReference type="EMBL" id="JAHYIQ010000001">
    <property type="protein sequence ID" value="KAK1136244.1"/>
    <property type="molecule type" value="Genomic_DNA"/>
</dbReference>
<comment type="caution">
    <text evidence="2">The sequence shown here is derived from an EMBL/GenBank/DDBJ whole genome shotgun (WGS) entry which is preliminary data.</text>
</comment>
<dbReference type="Proteomes" id="UP001177670">
    <property type="component" value="Unassembled WGS sequence"/>
</dbReference>
<protein>
    <submittedName>
        <fullName evidence="2">Uncharacterized protein</fullName>
    </submittedName>
</protein>
<sequence length="62" mass="6887">MVSFMRQPTSDKGHTGHTCRRQFCLQGGPCKPRSGSSDSRHGQRLTSPEHRCGKIIAACFVR</sequence>
<organism evidence="2 3">
    <name type="scientific">Melipona bicolor</name>
    <dbReference type="NCBI Taxonomy" id="60889"/>
    <lineage>
        <taxon>Eukaryota</taxon>
        <taxon>Metazoa</taxon>
        <taxon>Ecdysozoa</taxon>
        <taxon>Arthropoda</taxon>
        <taxon>Hexapoda</taxon>
        <taxon>Insecta</taxon>
        <taxon>Pterygota</taxon>
        <taxon>Neoptera</taxon>
        <taxon>Endopterygota</taxon>
        <taxon>Hymenoptera</taxon>
        <taxon>Apocrita</taxon>
        <taxon>Aculeata</taxon>
        <taxon>Apoidea</taxon>
        <taxon>Anthophila</taxon>
        <taxon>Apidae</taxon>
        <taxon>Melipona</taxon>
    </lineage>
</organism>
<feature type="region of interest" description="Disordered" evidence="1">
    <location>
        <begin position="1"/>
        <end position="20"/>
    </location>
</feature>
<accession>A0AA40GEH0</accession>
<gene>
    <name evidence="2" type="ORF">K0M31_000809</name>
</gene>
<proteinExistence type="predicted"/>
<evidence type="ECO:0000313" key="2">
    <source>
        <dbReference type="EMBL" id="KAK1136244.1"/>
    </source>
</evidence>
<keyword evidence="3" id="KW-1185">Reference proteome</keyword>
<reference evidence="2" key="1">
    <citation type="submission" date="2021-10" db="EMBL/GenBank/DDBJ databases">
        <title>Melipona bicolor Genome sequencing and assembly.</title>
        <authorList>
            <person name="Araujo N.S."/>
            <person name="Arias M.C."/>
        </authorList>
    </citation>
    <scope>NUCLEOTIDE SEQUENCE</scope>
    <source>
        <strain evidence="2">USP_2M_L1-L4_2017</strain>
        <tissue evidence="2">Whole body</tissue>
    </source>
</reference>
<name>A0AA40GEH0_9HYME</name>
<evidence type="ECO:0000313" key="3">
    <source>
        <dbReference type="Proteomes" id="UP001177670"/>
    </source>
</evidence>
<dbReference type="AlphaFoldDB" id="A0AA40GEH0"/>